<keyword evidence="1" id="KW-0472">Membrane</keyword>
<evidence type="ECO:0000313" key="3">
    <source>
        <dbReference type="Proteomes" id="UP000318437"/>
    </source>
</evidence>
<reference evidence="2 3" key="1">
    <citation type="submission" date="2019-02" db="EMBL/GenBank/DDBJ databases">
        <title>Deep-cultivation of Planctomycetes and their phenomic and genomic characterization uncovers novel biology.</title>
        <authorList>
            <person name="Wiegand S."/>
            <person name="Jogler M."/>
            <person name="Boedeker C."/>
            <person name="Pinto D."/>
            <person name="Vollmers J."/>
            <person name="Rivas-Marin E."/>
            <person name="Kohn T."/>
            <person name="Peeters S.H."/>
            <person name="Heuer A."/>
            <person name="Rast P."/>
            <person name="Oberbeckmann S."/>
            <person name="Bunk B."/>
            <person name="Jeske O."/>
            <person name="Meyerdierks A."/>
            <person name="Storesund J.E."/>
            <person name="Kallscheuer N."/>
            <person name="Luecker S."/>
            <person name="Lage O.M."/>
            <person name="Pohl T."/>
            <person name="Merkel B.J."/>
            <person name="Hornburger P."/>
            <person name="Mueller R.-W."/>
            <person name="Bruemmer F."/>
            <person name="Labrenz M."/>
            <person name="Spormann A.M."/>
            <person name="Op Den Camp H."/>
            <person name="Overmann J."/>
            <person name="Amann R."/>
            <person name="Jetten M.S.M."/>
            <person name="Mascher T."/>
            <person name="Medema M.H."/>
            <person name="Devos D.P."/>
            <person name="Kaster A.-K."/>
            <person name="Ovreas L."/>
            <person name="Rohde M."/>
            <person name="Galperin M.Y."/>
            <person name="Jogler C."/>
        </authorList>
    </citation>
    <scope>NUCLEOTIDE SEQUENCE [LARGE SCALE GENOMIC DNA]</scope>
    <source>
        <strain evidence="2 3">Pla144</strain>
    </source>
</reference>
<gene>
    <name evidence="2" type="ORF">Pla144_32210</name>
</gene>
<sequence>MVSFAVGGCLGPVIGWQKRSELVIELIAALILAIHLLSMNLASAGPLCYLWLKGGGESETISRLRMMRWSVVALLLGMVTGVLLWMIIPGEGLSQALARFPVRAYCFAAAELVFSLVCLLPLALDWNFLRHRSWLGKLLALLSATNLLYHFPPLMAIIGQLAANPQWTAEAVLDRPTLLSLMTQGHVLALSFHFGLSSLAVAAIATLSMITAETADLSPQQSKTIRKAGLVALLSTLLQIPVGIWLLASTSVATRGALMGDSLAATLVFVAALSGTLLLLQRLVSIVLGDYERKTLRGAGWLVLVVILLMTCALRWSRPAVPKALNTISPVNIHGADRLSVFGSFEAEC</sequence>
<feature type="transmembrane region" description="Helical" evidence="1">
    <location>
        <begin position="138"/>
        <end position="163"/>
    </location>
</feature>
<evidence type="ECO:0000256" key="1">
    <source>
        <dbReference type="SAM" id="Phobius"/>
    </source>
</evidence>
<organism evidence="2 3">
    <name type="scientific">Bythopirellula polymerisocia</name>
    <dbReference type="NCBI Taxonomy" id="2528003"/>
    <lineage>
        <taxon>Bacteria</taxon>
        <taxon>Pseudomonadati</taxon>
        <taxon>Planctomycetota</taxon>
        <taxon>Planctomycetia</taxon>
        <taxon>Pirellulales</taxon>
        <taxon>Lacipirellulaceae</taxon>
        <taxon>Bythopirellula</taxon>
    </lineage>
</organism>
<evidence type="ECO:0000313" key="2">
    <source>
        <dbReference type="EMBL" id="TWU26005.1"/>
    </source>
</evidence>
<proteinExistence type="predicted"/>
<comment type="caution">
    <text evidence="2">The sequence shown here is derived from an EMBL/GenBank/DDBJ whole genome shotgun (WGS) entry which is preliminary data.</text>
</comment>
<feature type="transmembrane region" description="Helical" evidence="1">
    <location>
        <begin position="228"/>
        <end position="248"/>
    </location>
</feature>
<feature type="transmembrane region" description="Helical" evidence="1">
    <location>
        <begin position="102"/>
        <end position="126"/>
    </location>
</feature>
<feature type="transmembrane region" description="Helical" evidence="1">
    <location>
        <begin position="72"/>
        <end position="90"/>
    </location>
</feature>
<dbReference type="EMBL" id="SJPS01000004">
    <property type="protein sequence ID" value="TWU26005.1"/>
    <property type="molecule type" value="Genomic_DNA"/>
</dbReference>
<dbReference type="Proteomes" id="UP000318437">
    <property type="component" value="Unassembled WGS sequence"/>
</dbReference>
<feature type="transmembrane region" description="Helical" evidence="1">
    <location>
        <begin position="26"/>
        <end position="52"/>
    </location>
</feature>
<feature type="transmembrane region" description="Helical" evidence="1">
    <location>
        <begin position="263"/>
        <end position="284"/>
    </location>
</feature>
<keyword evidence="1" id="KW-0812">Transmembrane</keyword>
<keyword evidence="3" id="KW-1185">Reference proteome</keyword>
<feature type="transmembrane region" description="Helical" evidence="1">
    <location>
        <begin position="183"/>
        <end position="207"/>
    </location>
</feature>
<dbReference type="AlphaFoldDB" id="A0A5C6CPP5"/>
<name>A0A5C6CPP5_9BACT</name>
<accession>A0A5C6CPP5</accession>
<feature type="transmembrane region" description="Helical" evidence="1">
    <location>
        <begin position="296"/>
        <end position="316"/>
    </location>
</feature>
<keyword evidence="1" id="KW-1133">Transmembrane helix</keyword>
<protein>
    <submittedName>
        <fullName evidence="2">Uncharacterized protein</fullName>
    </submittedName>
</protein>